<dbReference type="PANTHER" id="PTHR45436">
    <property type="entry name" value="SENSOR HISTIDINE KINASE YKOH"/>
    <property type="match status" value="1"/>
</dbReference>
<dbReference type="InterPro" id="IPR050428">
    <property type="entry name" value="TCS_sensor_his_kinase"/>
</dbReference>
<protein>
    <recommendedName>
        <fullName evidence="2">histidine kinase</fullName>
        <ecNumber evidence="2">2.7.13.3</ecNumber>
    </recommendedName>
</protein>
<keyword evidence="5 7" id="KW-0418">Kinase</keyword>
<evidence type="ECO:0000313" key="7">
    <source>
        <dbReference type="EMBL" id="MCP2309581.1"/>
    </source>
</evidence>
<dbReference type="Proteomes" id="UP001206483">
    <property type="component" value="Unassembled WGS sequence"/>
</dbReference>
<dbReference type="EMBL" id="JAMZDX010000002">
    <property type="protein sequence ID" value="MCP2309581.1"/>
    <property type="molecule type" value="Genomic_DNA"/>
</dbReference>
<feature type="compositionally biased region" description="Basic and acidic residues" evidence="6">
    <location>
        <begin position="400"/>
        <end position="421"/>
    </location>
</feature>
<evidence type="ECO:0000256" key="6">
    <source>
        <dbReference type="SAM" id="MobiDB-lite"/>
    </source>
</evidence>
<dbReference type="RefSeq" id="WP_253796667.1">
    <property type="nucleotide sequence ID" value="NZ_BAAAUB010000006.1"/>
</dbReference>
<evidence type="ECO:0000313" key="8">
    <source>
        <dbReference type="Proteomes" id="UP001206483"/>
    </source>
</evidence>
<gene>
    <name evidence="7" type="ORF">FHR36_002705</name>
</gene>
<feature type="compositionally biased region" description="Pro residues" evidence="6">
    <location>
        <begin position="366"/>
        <end position="376"/>
    </location>
</feature>
<evidence type="ECO:0000256" key="2">
    <source>
        <dbReference type="ARBA" id="ARBA00012438"/>
    </source>
</evidence>
<keyword evidence="3" id="KW-0597">Phosphoprotein</keyword>
<keyword evidence="8" id="KW-1185">Reference proteome</keyword>
<reference evidence="7 8" key="1">
    <citation type="submission" date="2022-06" db="EMBL/GenBank/DDBJ databases">
        <title>Sequencing the genomes of 1000 actinobacteria strains.</title>
        <authorList>
            <person name="Klenk H.-P."/>
        </authorList>
    </citation>
    <scope>NUCLEOTIDE SEQUENCE [LARGE SCALE GENOMIC DNA]</scope>
    <source>
        <strain evidence="7 8">DSM 41656</strain>
    </source>
</reference>
<keyword evidence="4" id="KW-0808">Transferase</keyword>
<accession>A0ABT1IYI1</accession>
<dbReference type="InterPro" id="IPR036890">
    <property type="entry name" value="HATPase_C_sf"/>
</dbReference>
<evidence type="ECO:0000256" key="3">
    <source>
        <dbReference type="ARBA" id="ARBA00022553"/>
    </source>
</evidence>
<evidence type="ECO:0000256" key="4">
    <source>
        <dbReference type="ARBA" id="ARBA00022679"/>
    </source>
</evidence>
<feature type="region of interest" description="Disordered" evidence="6">
    <location>
        <begin position="363"/>
        <end position="444"/>
    </location>
</feature>
<dbReference type="EC" id="2.7.13.3" evidence="2"/>
<dbReference type="SUPFAM" id="SSF55874">
    <property type="entry name" value="ATPase domain of HSP90 chaperone/DNA topoisomerase II/histidine kinase"/>
    <property type="match status" value="1"/>
</dbReference>
<dbReference type="PANTHER" id="PTHR45436:SF5">
    <property type="entry name" value="SENSOR HISTIDINE KINASE TRCS"/>
    <property type="match status" value="1"/>
</dbReference>
<evidence type="ECO:0000256" key="5">
    <source>
        <dbReference type="ARBA" id="ARBA00022777"/>
    </source>
</evidence>
<proteinExistence type="predicted"/>
<dbReference type="Gene3D" id="3.30.565.10">
    <property type="entry name" value="Histidine kinase-like ATPase, C-terminal domain"/>
    <property type="match status" value="1"/>
</dbReference>
<comment type="caution">
    <text evidence="7">The sequence shown here is derived from an EMBL/GenBank/DDBJ whole genome shotgun (WGS) entry which is preliminary data.</text>
</comment>
<comment type="catalytic activity">
    <reaction evidence="1">
        <text>ATP + protein L-histidine = ADP + protein N-phospho-L-histidine.</text>
        <dbReference type="EC" id="2.7.13.3"/>
    </reaction>
</comment>
<name>A0ABT1IYI1_9ACTN</name>
<dbReference type="GO" id="GO:0016301">
    <property type="term" value="F:kinase activity"/>
    <property type="evidence" value="ECO:0007669"/>
    <property type="project" value="UniProtKB-KW"/>
</dbReference>
<organism evidence="7 8">
    <name type="scientific">Kitasatospora paracochleata</name>
    <dbReference type="NCBI Taxonomy" id="58354"/>
    <lineage>
        <taxon>Bacteria</taxon>
        <taxon>Bacillati</taxon>
        <taxon>Actinomycetota</taxon>
        <taxon>Actinomycetes</taxon>
        <taxon>Kitasatosporales</taxon>
        <taxon>Streptomycetaceae</taxon>
        <taxon>Kitasatospora</taxon>
    </lineage>
</organism>
<evidence type="ECO:0000256" key="1">
    <source>
        <dbReference type="ARBA" id="ARBA00000085"/>
    </source>
</evidence>
<sequence length="444" mass="47286">MTSIPETAAVVLGATTAAGAVATALLARSRRTLVARSAVQSEALTASEQREQALHDQLRQLDDELRHLVAGRLPGLALHLVSAHHPVPGLKHEALAGTDYAALLDAVLGHYSDTVSKERRRIDASARAALRGACQDIQALSYRLQTQVESLQNDFDDPRLLDSLFRLDHLNEQAIRLVQKAAIVCGAWPGHVRPDTYVVEIVSGASSRLHGYERIKIGSRLLDSNLAVVGRAAEPIAVALTELMANALEHSRDDLAVEANVIQTGGGSVCITIDDAGTGMGAEAVRRGVRLVSGEGQQDTLLTELGDPPALGLAAIGRLVADHGFQVSIDQVSPYGGVRAILAIPPHLLTTIDEEMEPISAMAPLPAAPPAAPQWPMPTASNSTPDDGDELPQRRRRARTERTRSDAPDVEPRELNPEAARDTWSQFQAGLAAGNAPTDSKEAQ</sequence>